<protein>
    <recommendedName>
        <fullName evidence="1">HTH marR-type domain-containing protein</fullName>
    </recommendedName>
</protein>
<dbReference type="InterPro" id="IPR039422">
    <property type="entry name" value="MarR/SlyA-like"/>
</dbReference>
<feature type="domain" description="HTH marR-type" evidence="1">
    <location>
        <begin position="127"/>
        <end position="266"/>
    </location>
</feature>
<dbReference type="PROSITE" id="PS50995">
    <property type="entry name" value="HTH_MARR_2"/>
    <property type="match status" value="1"/>
</dbReference>
<dbReference type="SMART" id="SM00347">
    <property type="entry name" value="HTH_MARR"/>
    <property type="match status" value="1"/>
</dbReference>
<comment type="caution">
    <text evidence="2">The sequence shown here is derived from an EMBL/GenBank/DDBJ whole genome shotgun (WGS) entry which is preliminary data.</text>
</comment>
<dbReference type="InterPro" id="IPR036390">
    <property type="entry name" value="WH_DNA-bd_sf"/>
</dbReference>
<evidence type="ECO:0000313" key="2">
    <source>
        <dbReference type="EMBL" id="GAA4790643.1"/>
    </source>
</evidence>
<evidence type="ECO:0000313" key="3">
    <source>
        <dbReference type="Proteomes" id="UP001500928"/>
    </source>
</evidence>
<dbReference type="Pfam" id="PF01047">
    <property type="entry name" value="MarR"/>
    <property type="match status" value="1"/>
</dbReference>
<organism evidence="2 3">
    <name type="scientific">Actinomycetospora chlora</name>
    <dbReference type="NCBI Taxonomy" id="663608"/>
    <lineage>
        <taxon>Bacteria</taxon>
        <taxon>Bacillati</taxon>
        <taxon>Actinomycetota</taxon>
        <taxon>Actinomycetes</taxon>
        <taxon>Pseudonocardiales</taxon>
        <taxon>Pseudonocardiaceae</taxon>
        <taxon>Actinomycetospora</taxon>
    </lineage>
</organism>
<dbReference type="InterPro" id="IPR036388">
    <property type="entry name" value="WH-like_DNA-bd_sf"/>
</dbReference>
<evidence type="ECO:0000259" key="1">
    <source>
        <dbReference type="PROSITE" id="PS50995"/>
    </source>
</evidence>
<reference evidence="3" key="1">
    <citation type="journal article" date="2019" name="Int. J. Syst. Evol. Microbiol.">
        <title>The Global Catalogue of Microorganisms (GCM) 10K type strain sequencing project: providing services to taxonomists for standard genome sequencing and annotation.</title>
        <authorList>
            <consortium name="The Broad Institute Genomics Platform"/>
            <consortium name="The Broad Institute Genome Sequencing Center for Infectious Disease"/>
            <person name="Wu L."/>
            <person name="Ma J."/>
        </authorList>
    </citation>
    <scope>NUCLEOTIDE SEQUENCE [LARGE SCALE GENOMIC DNA]</scope>
    <source>
        <strain evidence="3">JCM 17979</strain>
    </source>
</reference>
<dbReference type="SUPFAM" id="SSF46785">
    <property type="entry name" value="Winged helix' DNA-binding domain"/>
    <property type="match status" value="1"/>
</dbReference>
<dbReference type="PANTHER" id="PTHR33164">
    <property type="entry name" value="TRANSCRIPTIONAL REGULATOR, MARR FAMILY"/>
    <property type="match status" value="1"/>
</dbReference>
<dbReference type="RefSeq" id="WP_345415218.1">
    <property type="nucleotide sequence ID" value="NZ_BAABHO010000019.1"/>
</dbReference>
<keyword evidence="3" id="KW-1185">Reference proteome</keyword>
<dbReference type="InterPro" id="IPR000835">
    <property type="entry name" value="HTH_MarR-typ"/>
</dbReference>
<dbReference type="PANTHER" id="PTHR33164:SF43">
    <property type="entry name" value="HTH-TYPE TRANSCRIPTIONAL REPRESSOR YETL"/>
    <property type="match status" value="1"/>
</dbReference>
<dbReference type="Proteomes" id="UP001500928">
    <property type="component" value="Unassembled WGS sequence"/>
</dbReference>
<accession>A0ABP9B5D8</accession>
<dbReference type="Gene3D" id="1.10.10.10">
    <property type="entry name" value="Winged helix-like DNA-binding domain superfamily/Winged helix DNA-binding domain"/>
    <property type="match status" value="1"/>
</dbReference>
<dbReference type="EMBL" id="BAABHO010000019">
    <property type="protein sequence ID" value="GAA4790643.1"/>
    <property type="molecule type" value="Genomic_DNA"/>
</dbReference>
<name>A0ABP9B5D8_9PSEU</name>
<dbReference type="Gene3D" id="3.30.450.20">
    <property type="entry name" value="PAS domain"/>
    <property type="match status" value="1"/>
</dbReference>
<proteinExistence type="predicted"/>
<gene>
    <name evidence="2" type="ORF">GCM10023200_27070</name>
</gene>
<sequence>MTATPPGTGSRDDELEDLLLFFYRCPVGLVEIDDVGRVVRINPAAARMLTPALTAEEDLSELYRPLGRLCPELLGLITDEPARTGPLHPDRRIVVQAGGPDRGQVELRAVRVDHGRVMLTCTDVTEEQRLARRTLTLARRLRDVVAATTGYRAAAARSLEISVSGVMAVEELVLRGPRTPGALARGLGLTPTTLTTTIDQLERAGLALRTPHPDDRRSLVVTLAPGVEDRIGPVLDLLTGGVDRIAEGAAAAHDNDIAAVLDAVTAALRTRVALRTPTRTAAAPETT</sequence>